<sequence>MRVAALVLSLSGASGTAQWTSRNESREIQSDMQRSDAKLSRLDALLNSSKETSAFLDGNGTVLKIMKGERDKLSRYNAGAFAELQEQKQRVEKDKEDRQEAETALTSSAAEARSASAEEKQAEKALEAAEQDVAARRADVQTAEAALQKANDYLVQLLSNPEKVGSPDVLAAHSEADDKATELKAAKDALRHAEGSRIAKATAHDKAEEMVRKRGVQQKKAHQAVNAADATLRGDEDTLEKERNASAPKRLELQRMSESIEAQEHVVESLESRNASLNLSVSATQHEYTELQEAIKHASFCKDALLDADDKVHDKERTYNLTFGAWQASPTSEELRAVAWDDLVALVSAEYDRYLSKKGCAPTGLDIPPASPPPHCEPETPGTCSVLWCDRTRGAYCDLQTHRCRCPGGYCARDGGCQSRGAPTVASLDRERGAQGRAQEEPPSGSWTFPVALVAALLAAAAAAVVAQKRRAGGRAWEEGAPAAPYVYVPE</sequence>
<evidence type="ECO:0000256" key="1">
    <source>
        <dbReference type="SAM" id="MobiDB-lite"/>
    </source>
</evidence>
<gene>
    <name evidence="4" type="ORF">PCOR1329_LOCUS51771</name>
</gene>
<feature type="signal peptide" evidence="3">
    <location>
        <begin position="1"/>
        <end position="17"/>
    </location>
</feature>
<evidence type="ECO:0000313" key="4">
    <source>
        <dbReference type="EMBL" id="CAK0863675.1"/>
    </source>
</evidence>
<feature type="chain" id="PRO_5045823977" description="EGF-like domain-containing protein" evidence="3">
    <location>
        <begin position="18"/>
        <end position="491"/>
    </location>
</feature>
<feature type="transmembrane region" description="Helical" evidence="2">
    <location>
        <begin position="447"/>
        <end position="467"/>
    </location>
</feature>
<feature type="compositionally biased region" description="Basic and acidic residues" evidence="1">
    <location>
        <begin position="116"/>
        <end position="128"/>
    </location>
</feature>
<protein>
    <recommendedName>
        <fullName evidence="6">EGF-like domain-containing protein</fullName>
    </recommendedName>
</protein>
<keyword evidence="2" id="KW-0812">Transmembrane</keyword>
<accession>A0ABN9UUW6</accession>
<feature type="region of interest" description="Disordered" evidence="1">
    <location>
        <begin position="214"/>
        <end position="247"/>
    </location>
</feature>
<feature type="compositionally biased region" description="Basic and acidic residues" evidence="1">
    <location>
        <begin position="87"/>
        <end position="101"/>
    </location>
</feature>
<keyword evidence="2" id="KW-1133">Transmembrane helix</keyword>
<feature type="region of interest" description="Disordered" evidence="1">
    <location>
        <begin position="87"/>
        <end position="128"/>
    </location>
</feature>
<dbReference type="EMBL" id="CAUYUJ010016285">
    <property type="protein sequence ID" value="CAK0863675.1"/>
    <property type="molecule type" value="Genomic_DNA"/>
</dbReference>
<evidence type="ECO:0000256" key="2">
    <source>
        <dbReference type="SAM" id="Phobius"/>
    </source>
</evidence>
<proteinExistence type="predicted"/>
<evidence type="ECO:0000256" key="3">
    <source>
        <dbReference type="SAM" id="SignalP"/>
    </source>
</evidence>
<comment type="caution">
    <text evidence="4">The sequence shown here is derived from an EMBL/GenBank/DDBJ whole genome shotgun (WGS) entry which is preliminary data.</text>
</comment>
<dbReference type="Proteomes" id="UP001189429">
    <property type="component" value="Unassembled WGS sequence"/>
</dbReference>
<name>A0ABN9UUW6_9DINO</name>
<reference evidence="4" key="1">
    <citation type="submission" date="2023-10" db="EMBL/GenBank/DDBJ databases">
        <authorList>
            <person name="Chen Y."/>
            <person name="Shah S."/>
            <person name="Dougan E. K."/>
            <person name="Thang M."/>
            <person name="Chan C."/>
        </authorList>
    </citation>
    <scope>NUCLEOTIDE SEQUENCE [LARGE SCALE GENOMIC DNA]</scope>
</reference>
<evidence type="ECO:0008006" key="6">
    <source>
        <dbReference type="Google" id="ProtNLM"/>
    </source>
</evidence>
<feature type="compositionally biased region" description="Basic and acidic residues" evidence="1">
    <location>
        <begin position="232"/>
        <end position="247"/>
    </location>
</feature>
<keyword evidence="3" id="KW-0732">Signal</keyword>
<keyword evidence="5" id="KW-1185">Reference proteome</keyword>
<keyword evidence="2" id="KW-0472">Membrane</keyword>
<organism evidence="4 5">
    <name type="scientific">Prorocentrum cordatum</name>
    <dbReference type="NCBI Taxonomy" id="2364126"/>
    <lineage>
        <taxon>Eukaryota</taxon>
        <taxon>Sar</taxon>
        <taxon>Alveolata</taxon>
        <taxon>Dinophyceae</taxon>
        <taxon>Prorocentrales</taxon>
        <taxon>Prorocentraceae</taxon>
        <taxon>Prorocentrum</taxon>
    </lineage>
</organism>
<evidence type="ECO:0000313" key="5">
    <source>
        <dbReference type="Proteomes" id="UP001189429"/>
    </source>
</evidence>
<feature type="compositionally biased region" description="Low complexity" evidence="1">
    <location>
        <begin position="102"/>
        <end position="115"/>
    </location>
</feature>